<evidence type="ECO:0000256" key="2">
    <source>
        <dbReference type="SAM" id="MobiDB-lite"/>
    </source>
</evidence>
<dbReference type="Proteomes" id="UP000283805">
    <property type="component" value="Unassembled WGS sequence"/>
</dbReference>
<protein>
    <submittedName>
        <fullName evidence="4">Cupin domain-containing protein</fullName>
    </submittedName>
</protein>
<dbReference type="InterPro" id="IPR051610">
    <property type="entry name" value="GPI/OXD"/>
</dbReference>
<gene>
    <name evidence="4" type="ORF">ATJ93_3911</name>
</gene>
<sequence>MTETDTHFVEPDDVESLAFDWGVLKWLHTPEVTGGDRFSAGVVRLEPGKGHERHTHPESNEILYVLRGEGRQEVGGETRDIAAGELVFIPEGVEHGTENTGWEPLLLLAVYAPPGPETQLRQQPDCEIVPAGELPTEDRDTAVSSEAEQ</sequence>
<feature type="domain" description="Cupin type-1" evidence="3">
    <location>
        <begin position="6"/>
        <end position="149"/>
    </location>
</feature>
<dbReference type="Gene3D" id="2.60.120.10">
    <property type="entry name" value="Jelly Rolls"/>
    <property type="match status" value="1"/>
</dbReference>
<dbReference type="EMBL" id="RAPO01000004">
    <property type="protein sequence ID" value="RKD89088.1"/>
    <property type="molecule type" value="Genomic_DNA"/>
</dbReference>
<dbReference type="PANTHER" id="PTHR35848">
    <property type="entry name" value="OXALATE-BINDING PROTEIN"/>
    <property type="match status" value="1"/>
</dbReference>
<reference evidence="4 5" key="1">
    <citation type="submission" date="2018-09" db="EMBL/GenBank/DDBJ databases">
        <title>Genomic Encyclopedia of Archaeal and Bacterial Type Strains, Phase II (KMG-II): from individual species to whole genera.</title>
        <authorList>
            <person name="Goeker M."/>
        </authorList>
    </citation>
    <scope>NUCLEOTIDE SEQUENCE [LARGE SCALE GENOMIC DNA]</scope>
    <source>
        <strain evidence="4 5">DSM 13151</strain>
    </source>
</reference>
<feature type="region of interest" description="Disordered" evidence="2">
    <location>
        <begin position="116"/>
        <end position="149"/>
    </location>
</feature>
<organism evidence="4 5">
    <name type="scientific">Halopiger aswanensis</name>
    <dbReference type="NCBI Taxonomy" id="148449"/>
    <lineage>
        <taxon>Archaea</taxon>
        <taxon>Methanobacteriati</taxon>
        <taxon>Methanobacteriota</taxon>
        <taxon>Stenosarchaea group</taxon>
        <taxon>Halobacteria</taxon>
        <taxon>Halobacteriales</taxon>
        <taxon>Natrialbaceae</taxon>
        <taxon>Halopiger</taxon>
    </lineage>
</organism>
<dbReference type="AlphaFoldDB" id="A0A419W0U7"/>
<comment type="caution">
    <text evidence="4">The sequence shown here is derived from an EMBL/GenBank/DDBJ whole genome shotgun (WGS) entry which is preliminary data.</text>
</comment>
<dbReference type="InterPro" id="IPR014710">
    <property type="entry name" value="RmlC-like_jellyroll"/>
</dbReference>
<name>A0A419W0U7_9EURY</name>
<evidence type="ECO:0000259" key="3">
    <source>
        <dbReference type="SMART" id="SM00835"/>
    </source>
</evidence>
<evidence type="ECO:0000313" key="4">
    <source>
        <dbReference type="EMBL" id="RKD89088.1"/>
    </source>
</evidence>
<dbReference type="RefSeq" id="WP_120246242.1">
    <property type="nucleotide sequence ID" value="NZ_RAPO01000004.1"/>
</dbReference>
<dbReference type="InterPro" id="IPR006045">
    <property type="entry name" value="Cupin_1"/>
</dbReference>
<dbReference type="PANTHER" id="PTHR35848:SF6">
    <property type="entry name" value="CUPIN TYPE-2 DOMAIN-CONTAINING PROTEIN"/>
    <property type="match status" value="1"/>
</dbReference>
<dbReference type="PIRSF" id="PIRSF016602">
    <property type="entry name" value="CurC_prd"/>
    <property type="match status" value="1"/>
</dbReference>
<dbReference type="InterPro" id="IPR011051">
    <property type="entry name" value="RmlC_Cupin_sf"/>
</dbReference>
<proteinExistence type="predicted"/>
<accession>A0A419W0U7</accession>
<dbReference type="Pfam" id="PF07883">
    <property type="entry name" value="Cupin_2"/>
    <property type="match status" value="1"/>
</dbReference>
<keyword evidence="1" id="KW-0479">Metal-binding</keyword>
<dbReference type="OrthoDB" id="190812at2157"/>
<dbReference type="InterPro" id="IPR016672">
    <property type="entry name" value="Polyketide_Synth_CurC_prd"/>
</dbReference>
<keyword evidence="5" id="KW-1185">Reference proteome</keyword>
<evidence type="ECO:0000313" key="5">
    <source>
        <dbReference type="Proteomes" id="UP000283805"/>
    </source>
</evidence>
<dbReference type="SUPFAM" id="SSF51182">
    <property type="entry name" value="RmlC-like cupins"/>
    <property type="match status" value="1"/>
</dbReference>
<dbReference type="GO" id="GO:0046872">
    <property type="term" value="F:metal ion binding"/>
    <property type="evidence" value="ECO:0007669"/>
    <property type="project" value="UniProtKB-KW"/>
</dbReference>
<dbReference type="InterPro" id="IPR013096">
    <property type="entry name" value="Cupin_2"/>
</dbReference>
<dbReference type="SMART" id="SM00835">
    <property type="entry name" value="Cupin_1"/>
    <property type="match status" value="1"/>
</dbReference>
<evidence type="ECO:0000256" key="1">
    <source>
        <dbReference type="ARBA" id="ARBA00022723"/>
    </source>
</evidence>